<accession>A0ABV0PNY1</accession>
<dbReference type="Proteomes" id="UP001476798">
    <property type="component" value="Unassembled WGS sequence"/>
</dbReference>
<evidence type="ECO:0000313" key="1">
    <source>
        <dbReference type="EMBL" id="MEQ2185205.1"/>
    </source>
</evidence>
<dbReference type="EMBL" id="JAHRIO010081160">
    <property type="protein sequence ID" value="MEQ2185205.1"/>
    <property type="molecule type" value="Genomic_DNA"/>
</dbReference>
<proteinExistence type="predicted"/>
<reference evidence="1 2" key="1">
    <citation type="submission" date="2021-06" db="EMBL/GenBank/DDBJ databases">
        <authorList>
            <person name="Palmer J.M."/>
        </authorList>
    </citation>
    <scope>NUCLEOTIDE SEQUENCE [LARGE SCALE GENOMIC DNA]</scope>
    <source>
        <strain evidence="1 2">GA_2019</strain>
        <tissue evidence="1">Muscle</tissue>
    </source>
</reference>
<organism evidence="1 2">
    <name type="scientific">Goodea atripinnis</name>
    <dbReference type="NCBI Taxonomy" id="208336"/>
    <lineage>
        <taxon>Eukaryota</taxon>
        <taxon>Metazoa</taxon>
        <taxon>Chordata</taxon>
        <taxon>Craniata</taxon>
        <taxon>Vertebrata</taxon>
        <taxon>Euteleostomi</taxon>
        <taxon>Actinopterygii</taxon>
        <taxon>Neopterygii</taxon>
        <taxon>Teleostei</taxon>
        <taxon>Neoteleostei</taxon>
        <taxon>Acanthomorphata</taxon>
        <taxon>Ovalentaria</taxon>
        <taxon>Atherinomorphae</taxon>
        <taxon>Cyprinodontiformes</taxon>
        <taxon>Goodeidae</taxon>
        <taxon>Goodea</taxon>
    </lineage>
</organism>
<protein>
    <submittedName>
        <fullName evidence="1">Uncharacterized protein</fullName>
    </submittedName>
</protein>
<keyword evidence="2" id="KW-1185">Reference proteome</keyword>
<sequence length="131" mass="14555">MLKKRPTKICLRYAGTPSSMWNPFMLKCCQRLRCHYMSSLFLMDMGSKEKLLSASTHLLLVDFGGWKVTHPFKINSCIYFIKACLIISAGKLIHWKSPRTADPCCGCGVLVCPYVSAATSSGSSSFSFQEG</sequence>
<comment type="caution">
    <text evidence="1">The sequence shown here is derived from an EMBL/GenBank/DDBJ whole genome shotgun (WGS) entry which is preliminary data.</text>
</comment>
<evidence type="ECO:0000313" key="2">
    <source>
        <dbReference type="Proteomes" id="UP001476798"/>
    </source>
</evidence>
<name>A0ABV0PNY1_9TELE</name>
<gene>
    <name evidence="1" type="ORF">GOODEAATRI_015876</name>
</gene>